<keyword evidence="8" id="KW-0464">Manganese</keyword>
<evidence type="ECO:0000313" key="10">
    <source>
        <dbReference type="EMBL" id="KAJ8039963.1"/>
    </source>
</evidence>
<comment type="cofactor">
    <cofactor evidence="8">
        <name>Mn(2+)</name>
        <dbReference type="ChEBI" id="CHEBI:29035"/>
    </cofactor>
</comment>
<evidence type="ECO:0000259" key="9">
    <source>
        <dbReference type="Pfam" id="PF06702"/>
    </source>
</evidence>
<feature type="binding site" evidence="7">
    <location>
        <position position="34"/>
    </location>
    <ligand>
        <name>ATP</name>
        <dbReference type="ChEBI" id="CHEBI:30616"/>
    </ligand>
</feature>
<protein>
    <submittedName>
        <fullName evidence="10">Extracellular serine/threonine protein kinase FAM20C</fullName>
    </submittedName>
</protein>
<accession>A0A9Q1C615</accession>
<evidence type="ECO:0000256" key="5">
    <source>
        <dbReference type="ARBA" id="ARBA00023180"/>
    </source>
</evidence>
<evidence type="ECO:0000256" key="3">
    <source>
        <dbReference type="ARBA" id="ARBA00023034"/>
    </source>
</evidence>
<reference evidence="10" key="1">
    <citation type="submission" date="2021-10" db="EMBL/GenBank/DDBJ databases">
        <title>Tropical sea cucumber genome reveals ecological adaptation and Cuvierian tubules defense mechanism.</title>
        <authorList>
            <person name="Chen T."/>
        </authorList>
    </citation>
    <scope>NUCLEOTIDE SEQUENCE</scope>
    <source>
        <strain evidence="10">Nanhai2018</strain>
        <tissue evidence="10">Muscle</tissue>
    </source>
</reference>
<keyword evidence="5" id="KW-0325">Glycoprotein</keyword>
<comment type="subcellular location">
    <subcellularLocation>
        <location evidence="1">Golgi apparatus</location>
    </subcellularLocation>
</comment>
<gene>
    <name evidence="10" type="ORF">HOLleu_14130</name>
</gene>
<evidence type="ECO:0000256" key="7">
    <source>
        <dbReference type="PIRSR" id="PIRSR624869-2"/>
    </source>
</evidence>
<name>A0A9Q1C615_HOLLE</name>
<dbReference type="Proteomes" id="UP001152320">
    <property type="component" value="Chromosome 6"/>
</dbReference>
<feature type="active site" evidence="6">
    <location>
        <position position="14"/>
    </location>
</feature>
<dbReference type="GO" id="GO:0004674">
    <property type="term" value="F:protein serine/threonine kinase activity"/>
    <property type="evidence" value="ECO:0007669"/>
    <property type="project" value="UniProtKB-KW"/>
</dbReference>
<dbReference type="GO" id="GO:0046872">
    <property type="term" value="F:metal ion binding"/>
    <property type="evidence" value="ECO:0007669"/>
    <property type="project" value="UniProtKB-KW"/>
</dbReference>
<sequence length="133" mass="15442">MELSVFDHLIQNYDRHHFTIVVKFGIESFVVIVDNGKGFGNPWKDDVTFLAPVYQCCRFRNSTYQTLLDLTKEGSRLGKLLKFSLSQDPLYPVITDDFYEALDRRLAQFMDEIDKCITTHGKQTVLVEKMVLN</sequence>
<keyword evidence="10" id="KW-0723">Serine/threonine-protein kinase</keyword>
<keyword evidence="10" id="KW-0418">Kinase</keyword>
<dbReference type="GO" id="GO:0005524">
    <property type="term" value="F:ATP binding"/>
    <property type="evidence" value="ECO:0007669"/>
    <property type="project" value="UniProtKB-KW"/>
</dbReference>
<dbReference type="Pfam" id="PF06702">
    <property type="entry name" value="Fam20C"/>
    <property type="match status" value="1"/>
</dbReference>
<dbReference type="OrthoDB" id="8583677at2759"/>
<keyword evidence="7" id="KW-0067">ATP-binding</keyword>
<keyword evidence="3" id="KW-0333">Golgi apparatus</keyword>
<comment type="caution">
    <text evidence="10">The sequence shown here is derived from an EMBL/GenBank/DDBJ whole genome shotgun (WGS) entry which is preliminary data.</text>
</comment>
<keyword evidence="11" id="KW-1185">Reference proteome</keyword>
<dbReference type="InterPro" id="IPR024869">
    <property type="entry name" value="FAM20"/>
</dbReference>
<organism evidence="10 11">
    <name type="scientific">Holothuria leucospilota</name>
    <name type="common">Black long sea cucumber</name>
    <name type="synonym">Mertensiothuria leucospilota</name>
    <dbReference type="NCBI Taxonomy" id="206669"/>
    <lineage>
        <taxon>Eukaryota</taxon>
        <taxon>Metazoa</taxon>
        <taxon>Echinodermata</taxon>
        <taxon>Eleutherozoa</taxon>
        <taxon>Echinozoa</taxon>
        <taxon>Holothuroidea</taxon>
        <taxon>Aspidochirotacea</taxon>
        <taxon>Aspidochirotida</taxon>
        <taxon>Holothuriidae</taxon>
        <taxon>Holothuria</taxon>
    </lineage>
</organism>
<dbReference type="PANTHER" id="PTHR12450:SF22">
    <property type="entry name" value="EXTRACELLULAR SERINE_THREONINE PROTEIN CG31145"/>
    <property type="match status" value="1"/>
</dbReference>
<evidence type="ECO:0000256" key="6">
    <source>
        <dbReference type="PIRSR" id="PIRSR624869-1"/>
    </source>
</evidence>
<keyword evidence="10" id="KW-0808">Transferase</keyword>
<proteinExistence type="inferred from homology"/>
<feature type="domain" description="FAM20 C-terminal" evidence="9">
    <location>
        <begin position="1"/>
        <end position="125"/>
    </location>
</feature>
<evidence type="ECO:0000256" key="8">
    <source>
        <dbReference type="PIRSR" id="PIRSR624869-3"/>
    </source>
</evidence>
<dbReference type="EMBL" id="JAIZAY010000006">
    <property type="protein sequence ID" value="KAJ8039963.1"/>
    <property type="molecule type" value="Genomic_DNA"/>
</dbReference>
<dbReference type="InterPro" id="IPR009581">
    <property type="entry name" value="FAM20_C"/>
</dbReference>
<evidence type="ECO:0000256" key="1">
    <source>
        <dbReference type="ARBA" id="ARBA00004555"/>
    </source>
</evidence>
<evidence type="ECO:0000256" key="2">
    <source>
        <dbReference type="ARBA" id="ARBA00006557"/>
    </source>
</evidence>
<keyword evidence="8" id="KW-0479">Metal-binding</keyword>
<keyword evidence="7" id="KW-0547">Nucleotide-binding</keyword>
<evidence type="ECO:0000313" key="11">
    <source>
        <dbReference type="Proteomes" id="UP001152320"/>
    </source>
</evidence>
<feature type="binding site" evidence="8">
    <location>
        <position position="34"/>
    </location>
    <ligand>
        <name>Mn(2+)</name>
        <dbReference type="ChEBI" id="CHEBI:29035"/>
    </ligand>
</feature>
<evidence type="ECO:0000256" key="4">
    <source>
        <dbReference type="ARBA" id="ARBA00023157"/>
    </source>
</evidence>
<dbReference type="GO" id="GO:0005794">
    <property type="term" value="C:Golgi apparatus"/>
    <property type="evidence" value="ECO:0007669"/>
    <property type="project" value="UniProtKB-SubCell"/>
</dbReference>
<keyword evidence="4" id="KW-1015">Disulfide bond</keyword>
<comment type="similarity">
    <text evidence="2">Belongs to the FAM20 family.</text>
</comment>
<dbReference type="AlphaFoldDB" id="A0A9Q1C615"/>
<dbReference type="PANTHER" id="PTHR12450">
    <property type="entry name" value="DENTIN MATRIX PROTEIN 4 PROTEIN FAM20"/>
    <property type="match status" value="1"/>
</dbReference>